<dbReference type="EMBL" id="JBHSHB010000007">
    <property type="protein sequence ID" value="MFC4689151.1"/>
    <property type="molecule type" value="Genomic_DNA"/>
</dbReference>
<evidence type="ECO:0000256" key="1">
    <source>
        <dbReference type="SAM" id="SignalP"/>
    </source>
</evidence>
<evidence type="ECO:0008006" key="4">
    <source>
        <dbReference type="Google" id="ProtNLM"/>
    </source>
</evidence>
<evidence type="ECO:0000313" key="2">
    <source>
        <dbReference type="EMBL" id="MFC4689151.1"/>
    </source>
</evidence>
<keyword evidence="3" id="KW-1185">Reference proteome</keyword>
<feature type="signal peptide" evidence="1">
    <location>
        <begin position="1"/>
        <end position="18"/>
    </location>
</feature>
<dbReference type="Proteomes" id="UP001595878">
    <property type="component" value="Unassembled WGS sequence"/>
</dbReference>
<feature type="chain" id="PRO_5046910495" description="Lipoprotein" evidence="1">
    <location>
        <begin position="19"/>
        <end position="173"/>
    </location>
</feature>
<proteinExistence type="predicted"/>
<organism evidence="2 3">
    <name type="scientific">Dokdonia genika</name>
    <dbReference type="NCBI Taxonomy" id="308113"/>
    <lineage>
        <taxon>Bacteria</taxon>
        <taxon>Pseudomonadati</taxon>
        <taxon>Bacteroidota</taxon>
        <taxon>Flavobacteriia</taxon>
        <taxon>Flavobacteriales</taxon>
        <taxon>Flavobacteriaceae</taxon>
        <taxon>Dokdonia</taxon>
    </lineage>
</organism>
<sequence length="173" mass="18813">MYKLLTVLSLALSSLLLTQCKSTSSLENQDTMTLSNPLFASIAAHYNTYVAGASGGSSGIEFYIPTSVPSNVTLEKVYFRESVGKLMQGNVGYVARFRTDNGIHQDVIMSSDTDQEAANTAPAAKDTFPFELSKDQAGIIYKEEGLTKYCILSNITEKTGVAYPQQRPRGNGY</sequence>
<keyword evidence="1" id="KW-0732">Signal</keyword>
<accession>A0ABV9L5S0</accession>
<protein>
    <recommendedName>
        <fullName evidence="4">Lipoprotein</fullName>
    </recommendedName>
</protein>
<reference evidence="3" key="1">
    <citation type="journal article" date="2019" name="Int. J. Syst. Evol. Microbiol.">
        <title>The Global Catalogue of Microorganisms (GCM) 10K type strain sequencing project: providing services to taxonomists for standard genome sequencing and annotation.</title>
        <authorList>
            <consortium name="The Broad Institute Genomics Platform"/>
            <consortium name="The Broad Institute Genome Sequencing Center for Infectious Disease"/>
            <person name="Wu L."/>
            <person name="Ma J."/>
        </authorList>
    </citation>
    <scope>NUCLEOTIDE SEQUENCE [LARGE SCALE GENOMIC DNA]</scope>
    <source>
        <strain evidence="3">CGMCC 4.7427</strain>
    </source>
</reference>
<evidence type="ECO:0000313" key="3">
    <source>
        <dbReference type="Proteomes" id="UP001595878"/>
    </source>
</evidence>
<dbReference type="RefSeq" id="WP_380031550.1">
    <property type="nucleotide sequence ID" value="NZ_JBHSHB010000007.1"/>
</dbReference>
<name>A0ABV9L5S0_9FLAO</name>
<comment type="caution">
    <text evidence="2">The sequence shown here is derived from an EMBL/GenBank/DDBJ whole genome shotgun (WGS) entry which is preliminary data.</text>
</comment>
<gene>
    <name evidence="2" type="ORF">ACFO5T_01790</name>
</gene>